<feature type="transmembrane region" description="Helical" evidence="2">
    <location>
        <begin position="12"/>
        <end position="37"/>
    </location>
</feature>
<feature type="transmembrane region" description="Helical" evidence="2">
    <location>
        <begin position="172"/>
        <end position="201"/>
    </location>
</feature>
<feature type="compositionally biased region" description="Acidic residues" evidence="1">
    <location>
        <begin position="447"/>
        <end position="456"/>
    </location>
</feature>
<gene>
    <name evidence="3" type="ORF">THER5_1498</name>
</gene>
<feature type="region of interest" description="Disordered" evidence="1">
    <location>
        <begin position="414"/>
        <end position="456"/>
    </location>
</feature>
<feature type="transmembrane region" description="Helical" evidence="2">
    <location>
        <begin position="221"/>
        <end position="243"/>
    </location>
</feature>
<feature type="transmembrane region" description="Helical" evidence="2">
    <location>
        <begin position="330"/>
        <end position="354"/>
    </location>
</feature>
<dbReference type="AlphaFoldDB" id="A0A087E1F4"/>
<dbReference type="EMBL" id="JGZT01000008">
    <property type="protein sequence ID" value="KFJ01605.1"/>
    <property type="molecule type" value="Genomic_DNA"/>
</dbReference>
<evidence type="ECO:0000313" key="4">
    <source>
        <dbReference type="Proteomes" id="UP000029003"/>
    </source>
</evidence>
<keyword evidence="2" id="KW-0472">Membrane</keyword>
<feature type="transmembrane region" description="Helical" evidence="2">
    <location>
        <begin position="99"/>
        <end position="122"/>
    </location>
</feature>
<protein>
    <submittedName>
        <fullName evidence="3">Uncharacterized protein</fullName>
    </submittedName>
</protein>
<reference evidence="3 4" key="1">
    <citation type="submission" date="2014-03" db="EMBL/GenBank/DDBJ databases">
        <title>Genomics of Bifidobacteria.</title>
        <authorList>
            <person name="Ventura M."/>
            <person name="Milani C."/>
            <person name="Lugli G.A."/>
        </authorList>
    </citation>
    <scope>NUCLEOTIDE SEQUENCE [LARGE SCALE GENOMIC DNA]</scope>
    <source>
        <strain evidence="3 4">LMG 21395</strain>
    </source>
</reference>
<keyword evidence="2" id="KW-1133">Transmembrane helix</keyword>
<feature type="transmembrane region" description="Helical" evidence="2">
    <location>
        <begin position="255"/>
        <end position="274"/>
    </location>
</feature>
<feature type="transmembrane region" description="Helical" evidence="2">
    <location>
        <begin position="383"/>
        <end position="403"/>
    </location>
</feature>
<dbReference type="Pfam" id="PF19877">
    <property type="entry name" value="DUF6350"/>
    <property type="match status" value="1"/>
</dbReference>
<keyword evidence="2" id="KW-0812">Transmembrane</keyword>
<accession>A0A087E1F4</accession>
<sequence length="456" mass="48842">MKERCVSFVKGVVFAAASMALYALALWLLISLLLLVISMEEGTGGLTDYAFSLTQSMILLSQGIGFQTSVITLSVIPLTLTLLMVWLLASIARKRHLSWAAYFGGLITWMSLNMAFTFHISVGLLDNIGIVAVKTGFVFTVAFVLGAFPVSESWQRIKAFVSQHVSPELRRALSLGVALGLTLLGIYVLLACIDAVVWIVYGADAVSKIFELDAMGVGSRIMTSVCSLAWLPNLCIWSLSWMFGSGFRIGELAHFTMWIGQSTDLPGVPLFGIFPQAIGNDGLRSFLLSLPLIVSLVCALAFMLSPTGFAIRAPRAGDDRATVVRDIIMFAYPLGSFCISGALVALGSSCMFALSNGALGAHRLAHVGVDVVASTRAVGHPTIVGLFGTWAAVIVADAAWYGLRLCWSHLRPAKNSQSTGNTADRQPRGVASTPIVADHATTTTKEEQDDINEQAD</sequence>
<evidence type="ECO:0000256" key="2">
    <source>
        <dbReference type="SAM" id="Phobius"/>
    </source>
</evidence>
<evidence type="ECO:0000256" key="1">
    <source>
        <dbReference type="SAM" id="MobiDB-lite"/>
    </source>
</evidence>
<proteinExistence type="predicted"/>
<comment type="caution">
    <text evidence="3">The sequence shown here is derived from an EMBL/GenBank/DDBJ whole genome shotgun (WGS) entry which is preliminary data.</text>
</comment>
<organism evidence="3 4">
    <name type="scientific">Bifidobacterium thermacidophilum subsp. thermacidophilum</name>
    <dbReference type="NCBI Taxonomy" id="79262"/>
    <lineage>
        <taxon>Bacteria</taxon>
        <taxon>Bacillati</taxon>
        <taxon>Actinomycetota</taxon>
        <taxon>Actinomycetes</taxon>
        <taxon>Bifidobacteriales</taxon>
        <taxon>Bifidobacteriaceae</taxon>
        <taxon>Bifidobacterium</taxon>
    </lineage>
</organism>
<name>A0A087E1F4_9BIFI</name>
<feature type="transmembrane region" description="Helical" evidence="2">
    <location>
        <begin position="128"/>
        <end position="151"/>
    </location>
</feature>
<feature type="compositionally biased region" description="Polar residues" evidence="1">
    <location>
        <begin position="414"/>
        <end position="424"/>
    </location>
</feature>
<dbReference type="Proteomes" id="UP000029003">
    <property type="component" value="Unassembled WGS sequence"/>
</dbReference>
<feature type="transmembrane region" description="Helical" evidence="2">
    <location>
        <begin position="57"/>
        <end position="87"/>
    </location>
</feature>
<feature type="transmembrane region" description="Helical" evidence="2">
    <location>
        <begin position="286"/>
        <end position="309"/>
    </location>
</feature>
<evidence type="ECO:0000313" key="3">
    <source>
        <dbReference type="EMBL" id="KFJ01605.1"/>
    </source>
</evidence>
<dbReference type="InterPro" id="IPR045931">
    <property type="entry name" value="DUF6350"/>
</dbReference>